<proteinExistence type="predicted"/>
<gene>
    <name evidence="1" type="ORF">LNTAR_02437</name>
</gene>
<dbReference type="STRING" id="313628.LNTAR_02437"/>
<dbReference type="AlphaFoldDB" id="A6DP97"/>
<dbReference type="RefSeq" id="WP_007279680.1">
    <property type="nucleotide sequence ID" value="NZ_ABCK01000015.1"/>
</dbReference>
<dbReference type="Gene3D" id="3.40.50.150">
    <property type="entry name" value="Vaccinia Virus protein VP39"/>
    <property type="match status" value="1"/>
</dbReference>
<evidence type="ECO:0000313" key="2">
    <source>
        <dbReference type="Proteomes" id="UP000004947"/>
    </source>
</evidence>
<keyword evidence="2" id="KW-1185">Reference proteome</keyword>
<reference evidence="1 2" key="1">
    <citation type="journal article" date="2010" name="J. Bacteriol.">
        <title>Genome sequence of Lentisphaera araneosa HTCC2155T, the type species of the order Lentisphaerales in the phylum Lentisphaerae.</title>
        <authorList>
            <person name="Thrash J.C."/>
            <person name="Cho J.C."/>
            <person name="Vergin K.L."/>
            <person name="Morris R.M."/>
            <person name="Giovannoni S.J."/>
        </authorList>
    </citation>
    <scope>NUCLEOTIDE SEQUENCE [LARGE SCALE GENOMIC DNA]</scope>
    <source>
        <strain evidence="1 2">HTCC2155</strain>
    </source>
</reference>
<organism evidence="1 2">
    <name type="scientific">Lentisphaera araneosa HTCC2155</name>
    <dbReference type="NCBI Taxonomy" id="313628"/>
    <lineage>
        <taxon>Bacteria</taxon>
        <taxon>Pseudomonadati</taxon>
        <taxon>Lentisphaerota</taxon>
        <taxon>Lentisphaeria</taxon>
        <taxon>Lentisphaerales</taxon>
        <taxon>Lentisphaeraceae</taxon>
        <taxon>Lentisphaera</taxon>
    </lineage>
</organism>
<dbReference type="PANTHER" id="PTHR40036:SF1">
    <property type="entry name" value="MACROCIN O-METHYLTRANSFERASE"/>
    <property type="match status" value="1"/>
</dbReference>
<dbReference type="PANTHER" id="PTHR40036">
    <property type="entry name" value="MACROCIN O-METHYLTRANSFERASE"/>
    <property type="match status" value="1"/>
</dbReference>
<accession>A6DP97</accession>
<evidence type="ECO:0000313" key="1">
    <source>
        <dbReference type="EMBL" id="EDM26629.1"/>
    </source>
</evidence>
<dbReference type="EMBL" id="ABCK01000015">
    <property type="protein sequence ID" value="EDM26629.1"/>
    <property type="molecule type" value="Genomic_DNA"/>
</dbReference>
<dbReference type="eggNOG" id="COG4122">
    <property type="taxonomic scope" value="Bacteria"/>
</dbReference>
<comment type="caution">
    <text evidence="1">The sequence shown here is derived from an EMBL/GenBank/DDBJ whole genome shotgun (WGS) entry which is preliminary data.</text>
</comment>
<dbReference type="Proteomes" id="UP000004947">
    <property type="component" value="Unassembled WGS sequence"/>
</dbReference>
<dbReference type="SUPFAM" id="SSF53335">
    <property type="entry name" value="S-adenosyl-L-methionine-dependent methyltransferases"/>
    <property type="match status" value="1"/>
</dbReference>
<dbReference type="Pfam" id="PF05711">
    <property type="entry name" value="TylF"/>
    <property type="match status" value="1"/>
</dbReference>
<protein>
    <submittedName>
        <fullName evidence="1">Uncharacterized protein</fullName>
    </submittedName>
</protein>
<dbReference type="InterPro" id="IPR029063">
    <property type="entry name" value="SAM-dependent_MTases_sf"/>
</dbReference>
<name>A6DP97_9BACT</name>
<sequence>MKLAKSILKKFTPIFQNTSFFMQGQMDINPKSRWTNRELQQETGGFYPKDSSLKRTINNLEAWDNTRRDMITLMLRTLIDKKIEGSMAELGVYKGGTSKLIHNYMPERPFHLFDTFEGFTDRSVTAEKGHTEFETKGSKFSDTSLEKVRAHIAPQNDNVHFHKGYFPDSLPDNFPEQKFAFVHLDADLYEPTFEGLKYFYERMSKKGIILVHDYNAWIGARKAVDDFFADKPELPVPMPDKSGSVLITKQ</sequence>
<dbReference type="OrthoDB" id="9811332at2"/>
<dbReference type="InterPro" id="IPR008884">
    <property type="entry name" value="TylF_MeTrfase"/>
</dbReference>